<feature type="repeat" description="TPR" evidence="8">
    <location>
        <begin position="724"/>
        <end position="757"/>
    </location>
</feature>
<evidence type="ECO:0000256" key="1">
    <source>
        <dbReference type="ARBA" id="ARBA00008175"/>
    </source>
</evidence>
<dbReference type="Pfam" id="PF16546">
    <property type="entry name" value="SGTA_dimer"/>
    <property type="match status" value="1"/>
</dbReference>
<accession>A0A9P8S754</accession>
<keyword evidence="3" id="KW-0677">Repeat</keyword>
<name>A0A9P8S754_9HYPO</name>
<dbReference type="FunFam" id="1.25.40.10:FF:000207">
    <property type="entry name" value="Small glutamine-rich tetratricopeptide repeat-containing protein"/>
    <property type="match status" value="1"/>
</dbReference>
<sequence>MASTDKATISPPETLEVVKAERHPDAPRRCFICLTDEDPSDPPGSWVDPCPCTLEAHQDCMLSWVTDCERNNKPLQCPVCKSTIEMEGPWDLVVALNDAISSRFTRASPFILFTGVSMGVQFSLQMYGALALWSFAGKDTMMRFLLGPKMVIDAKNAGGMRFVRERIWSALIMMNIAPTLLFSQLLPNLSNKIFLPSASLYGMYQIIHDDAFLTWPPSPRLAMTLFPYVRSIYYNLWREFVLPYEIKLNRQIMGLPPIEQNEGQQGANQRRQAQRNGDGGVVGLLQGILDALDPDDEEDDPQVNGIDRIEIMHGEIDADDNPGANAEIMIELRIEEVEEIREGREAAIPNRNGVHREPNENNAAEQQGGQAHEPANRADGAEPAQAPEGGEDAQGNEAANAAEGQVQAQHEAPQAPPARRMGLGALLSSISNAVVGALILPGVSFAMGEALRLALPKTWTSSGSRNPWALYAGISGRPGLLQQQWGRSLVGGCLFVVLKDVPRTRSISRLPRKAAVPDADLWKVPQAHDVNGIDGPGAQARAGCVVQAYQHTSKQRLALAICDFLSTSTTDGTLTADDKDSVEVAVNCIAESFKVDPADKDAVRAAVGSQSLLSIYSVYEKLKASTGAPGSAPAAGGPAGASAAAAEPTEEQKKEAEGLKSKGNAAMAQKDYPTAIDLYTQALKLYPANAVFLSNRAAAHSAAKDHASARIDAEAAVAVDPTYTKAWSRLGLARFALGDAKGAMEAYNKGIEYEGNGGSEAMKKGYETAKRRVEEMQAEEVSLPRSSPGAGAGAVAGGMPDLSNLASMFGGGAGGAGGAGGMPDLGSIMSNPMFASMAQNLMSNPDLMNNLMSNPRLREMANQFSSGGGMPDLNSLMSDPNIADMARNMMGGGGAPGGASGGNPGQGGAGQ</sequence>
<dbReference type="SUPFAM" id="SSF57850">
    <property type="entry name" value="RING/U-box"/>
    <property type="match status" value="1"/>
</dbReference>
<evidence type="ECO:0000256" key="4">
    <source>
        <dbReference type="ARBA" id="ARBA00022771"/>
    </source>
</evidence>
<gene>
    <name evidence="13" type="ORF">MHUMG1_05640</name>
</gene>
<organism evidence="13 14">
    <name type="scientific">Metarhizium humberi</name>
    <dbReference type="NCBI Taxonomy" id="2596975"/>
    <lineage>
        <taxon>Eukaryota</taxon>
        <taxon>Fungi</taxon>
        <taxon>Dikarya</taxon>
        <taxon>Ascomycota</taxon>
        <taxon>Pezizomycotina</taxon>
        <taxon>Sordariomycetes</taxon>
        <taxon>Hypocreomycetidae</taxon>
        <taxon>Hypocreales</taxon>
        <taxon>Clavicipitaceae</taxon>
        <taxon>Metarhizium</taxon>
    </lineage>
</organism>
<feature type="repeat" description="TPR" evidence="8">
    <location>
        <begin position="656"/>
        <end position="689"/>
    </location>
</feature>
<dbReference type="FunFam" id="1.10.260.100:FF:000011">
    <property type="entry name" value="TPR Domain containing protein"/>
    <property type="match status" value="1"/>
</dbReference>
<feature type="compositionally biased region" description="Polar residues" evidence="9">
    <location>
        <begin position="360"/>
        <end position="369"/>
    </location>
</feature>
<dbReference type="Gene3D" id="1.20.5.420">
    <property type="entry name" value="Immunoglobulin FC, subunit C"/>
    <property type="match status" value="1"/>
</dbReference>
<dbReference type="InterPro" id="IPR001841">
    <property type="entry name" value="Znf_RING"/>
</dbReference>
<evidence type="ECO:0000256" key="5">
    <source>
        <dbReference type="ARBA" id="ARBA00022803"/>
    </source>
</evidence>
<keyword evidence="14" id="KW-1185">Reference proteome</keyword>
<evidence type="ECO:0000313" key="13">
    <source>
        <dbReference type="EMBL" id="KAH0596522.1"/>
    </source>
</evidence>
<dbReference type="InterPro" id="IPR013105">
    <property type="entry name" value="TPR_2"/>
</dbReference>
<feature type="region of interest" description="Disordered" evidence="9">
    <location>
        <begin position="888"/>
        <end position="911"/>
    </location>
</feature>
<reference evidence="13 14" key="1">
    <citation type="submission" date="2020-07" db="EMBL/GenBank/DDBJ databases">
        <title>Metarhizium humberi genome.</title>
        <authorList>
            <person name="Lysoe E."/>
        </authorList>
    </citation>
    <scope>NUCLEOTIDE SEQUENCE [LARGE SCALE GENOMIC DNA]</scope>
    <source>
        <strain evidence="13 14">ESALQ1638</strain>
    </source>
</reference>
<keyword evidence="2" id="KW-0479">Metal-binding</keyword>
<dbReference type="FunFam" id="1.20.5.420:FF:000005">
    <property type="entry name" value="Hsc70 cochaperone (SGT), putative"/>
    <property type="match status" value="1"/>
</dbReference>
<dbReference type="PROSITE" id="PS50005">
    <property type="entry name" value="TPR"/>
    <property type="match status" value="2"/>
</dbReference>
<dbReference type="EMBL" id="JACEFI010000009">
    <property type="protein sequence ID" value="KAH0596522.1"/>
    <property type="molecule type" value="Genomic_DNA"/>
</dbReference>
<keyword evidence="6" id="KW-0862">Zinc</keyword>
<evidence type="ECO:0000256" key="9">
    <source>
        <dbReference type="SAM" id="MobiDB-lite"/>
    </source>
</evidence>
<dbReference type="GO" id="GO:0060090">
    <property type="term" value="F:molecular adaptor activity"/>
    <property type="evidence" value="ECO:0007669"/>
    <property type="project" value="TreeGrafter"/>
</dbReference>
<feature type="region of interest" description="Disordered" evidence="9">
    <location>
        <begin position="627"/>
        <end position="665"/>
    </location>
</feature>
<feature type="region of interest" description="Disordered" evidence="9">
    <location>
        <begin position="346"/>
        <end position="416"/>
    </location>
</feature>
<dbReference type="SMART" id="SM00028">
    <property type="entry name" value="TPR"/>
    <property type="match status" value="3"/>
</dbReference>
<evidence type="ECO:0000259" key="11">
    <source>
        <dbReference type="PROSITE" id="PS50089"/>
    </source>
</evidence>
<evidence type="ECO:0000256" key="2">
    <source>
        <dbReference type="ARBA" id="ARBA00022723"/>
    </source>
</evidence>
<dbReference type="Gene3D" id="3.30.40.10">
    <property type="entry name" value="Zinc/RING finger domain, C3HC4 (zinc finger)"/>
    <property type="match status" value="1"/>
</dbReference>
<dbReference type="Gene3D" id="1.10.260.100">
    <property type="match status" value="1"/>
</dbReference>
<feature type="domain" description="RING-CH-type" evidence="12">
    <location>
        <begin position="22"/>
        <end position="87"/>
    </location>
</feature>
<dbReference type="InterPro" id="IPR032374">
    <property type="entry name" value="SGTA_dimer"/>
</dbReference>
<evidence type="ECO:0000256" key="10">
    <source>
        <dbReference type="SAM" id="Phobius"/>
    </source>
</evidence>
<dbReference type="InterPro" id="IPR013083">
    <property type="entry name" value="Znf_RING/FYVE/PHD"/>
</dbReference>
<dbReference type="InterPro" id="IPR019734">
    <property type="entry name" value="TPR_rpt"/>
</dbReference>
<protein>
    <recommendedName>
        <fullName evidence="15">RING finger domain protein</fullName>
    </recommendedName>
</protein>
<dbReference type="Proteomes" id="UP000764110">
    <property type="component" value="Unassembled WGS sequence"/>
</dbReference>
<comment type="similarity">
    <text evidence="1">Belongs to the SGT family.</text>
</comment>
<evidence type="ECO:0000256" key="3">
    <source>
        <dbReference type="ARBA" id="ARBA00022737"/>
    </source>
</evidence>
<dbReference type="GO" id="GO:0016020">
    <property type="term" value="C:membrane"/>
    <property type="evidence" value="ECO:0007669"/>
    <property type="project" value="TreeGrafter"/>
</dbReference>
<keyword evidence="4 7" id="KW-0863">Zinc-finger</keyword>
<dbReference type="PROSITE" id="PS51292">
    <property type="entry name" value="ZF_RING_CH"/>
    <property type="match status" value="1"/>
</dbReference>
<evidence type="ECO:0000259" key="12">
    <source>
        <dbReference type="PROSITE" id="PS51292"/>
    </source>
</evidence>
<dbReference type="PANTHER" id="PTHR45831">
    <property type="entry name" value="LD24721P"/>
    <property type="match status" value="1"/>
</dbReference>
<dbReference type="Pfam" id="PF07719">
    <property type="entry name" value="TPR_2"/>
    <property type="match status" value="1"/>
</dbReference>
<dbReference type="SUPFAM" id="SSF48452">
    <property type="entry name" value="TPR-like"/>
    <property type="match status" value="1"/>
</dbReference>
<feature type="transmembrane region" description="Helical" evidence="10">
    <location>
        <begin position="110"/>
        <end position="136"/>
    </location>
</feature>
<evidence type="ECO:0000313" key="14">
    <source>
        <dbReference type="Proteomes" id="UP000764110"/>
    </source>
</evidence>
<proteinExistence type="inferred from homology"/>
<feature type="compositionally biased region" description="Low complexity" evidence="9">
    <location>
        <begin position="393"/>
        <end position="413"/>
    </location>
</feature>
<evidence type="ECO:0000256" key="7">
    <source>
        <dbReference type="PROSITE-ProRule" id="PRU00175"/>
    </source>
</evidence>
<evidence type="ECO:0008006" key="15">
    <source>
        <dbReference type="Google" id="ProtNLM"/>
    </source>
</evidence>
<dbReference type="InterPro" id="IPR011990">
    <property type="entry name" value="TPR-like_helical_dom_sf"/>
</dbReference>
<feature type="domain" description="RING-type" evidence="11">
    <location>
        <begin position="30"/>
        <end position="81"/>
    </location>
</feature>
<keyword evidence="5 8" id="KW-0802">TPR repeat</keyword>
<feature type="compositionally biased region" description="Low complexity" evidence="9">
    <location>
        <begin position="627"/>
        <end position="646"/>
    </location>
</feature>
<dbReference type="PANTHER" id="PTHR45831:SF2">
    <property type="entry name" value="LD24721P"/>
    <property type="match status" value="1"/>
</dbReference>
<feature type="compositionally biased region" description="Basic and acidic residues" evidence="9">
    <location>
        <begin position="650"/>
        <end position="660"/>
    </location>
</feature>
<evidence type="ECO:0000256" key="8">
    <source>
        <dbReference type="PROSITE-ProRule" id="PRU00339"/>
    </source>
</evidence>
<keyword evidence="10" id="KW-0812">Transmembrane</keyword>
<keyword evidence="10" id="KW-1133">Transmembrane helix</keyword>
<dbReference type="Gene3D" id="1.25.40.10">
    <property type="entry name" value="Tetratricopeptide repeat domain"/>
    <property type="match status" value="1"/>
</dbReference>
<dbReference type="AlphaFoldDB" id="A0A9P8S754"/>
<dbReference type="SMART" id="SM00744">
    <property type="entry name" value="RINGv"/>
    <property type="match status" value="1"/>
</dbReference>
<comment type="caution">
    <text evidence="13">The sequence shown here is derived from an EMBL/GenBank/DDBJ whole genome shotgun (WGS) entry which is preliminary data.</text>
</comment>
<feature type="compositionally biased region" description="Gly residues" evidence="9">
    <location>
        <begin position="890"/>
        <end position="911"/>
    </location>
</feature>
<dbReference type="PROSITE" id="PS50089">
    <property type="entry name" value="ZF_RING_2"/>
    <property type="match status" value="1"/>
</dbReference>
<keyword evidence="10" id="KW-0472">Membrane</keyword>
<dbReference type="GO" id="GO:0072380">
    <property type="term" value="C:TRC complex"/>
    <property type="evidence" value="ECO:0007669"/>
    <property type="project" value="TreeGrafter"/>
</dbReference>
<evidence type="ECO:0000256" key="6">
    <source>
        <dbReference type="ARBA" id="ARBA00022833"/>
    </source>
</evidence>
<dbReference type="InterPro" id="IPR011016">
    <property type="entry name" value="Znf_RING-CH"/>
</dbReference>
<dbReference type="GO" id="GO:0008270">
    <property type="term" value="F:zinc ion binding"/>
    <property type="evidence" value="ECO:0007669"/>
    <property type="project" value="UniProtKB-KW"/>
</dbReference>
<dbReference type="GO" id="GO:0006620">
    <property type="term" value="P:post-translational protein targeting to endoplasmic reticulum membrane"/>
    <property type="evidence" value="ECO:0007669"/>
    <property type="project" value="TreeGrafter"/>
</dbReference>
<feature type="transmembrane region" description="Helical" evidence="10">
    <location>
        <begin position="167"/>
        <end position="186"/>
    </location>
</feature>
<dbReference type="InterPro" id="IPR047150">
    <property type="entry name" value="SGT"/>
</dbReference>